<feature type="region of interest" description="Disordered" evidence="1">
    <location>
        <begin position="252"/>
        <end position="320"/>
    </location>
</feature>
<sequence length="320" mass="33259">MVVRRRTHIILATLAVLLVVIGGYGIVRAVVDTSSTTSSSGPAAGNPQDSPKSPESHRPSRSPATAGPSHPSRSPDNGGEGGGYGRSGTIRIPGPTLNNVYPQDKDNEGRFSATGGCLVMVNANADIPIQIRSIRMQGGTQAKIPDEPCDTPAEGSSWNDETLGVTDPVNPCSPGITLEPASVSPRHACNIHIVRAPGLGAETALVDIEVVARCTSKAPRPCSLLGEKHLPSAEHPVTAIVHMTYPALFQADTENTTPGSETPEESPDTEETQDPPTETAPTETDAPDDTLSKESSDTGEPQDSPAEAVPTEETPAESGT</sequence>
<proteinExistence type="predicted"/>
<feature type="compositionally biased region" description="Low complexity" evidence="1">
    <location>
        <begin position="274"/>
        <end position="284"/>
    </location>
</feature>
<evidence type="ECO:0000313" key="3">
    <source>
        <dbReference type="Proteomes" id="UP001589610"/>
    </source>
</evidence>
<dbReference type="Proteomes" id="UP001589610">
    <property type="component" value="Unassembled WGS sequence"/>
</dbReference>
<keyword evidence="3" id="KW-1185">Reference proteome</keyword>
<feature type="region of interest" description="Disordered" evidence="1">
    <location>
        <begin position="34"/>
        <end position="108"/>
    </location>
</feature>
<dbReference type="EMBL" id="JBHMBS010000009">
    <property type="protein sequence ID" value="MFB9677890.1"/>
    <property type="molecule type" value="Genomic_DNA"/>
</dbReference>
<feature type="compositionally biased region" description="Acidic residues" evidence="1">
    <location>
        <begin position="262"/>
        <end position="273"/>
    </location>
</feature>
<accession>A0ABV5TIH3</accession>
<feature type="compositionally biased region" description="Low complexity" evidence="1">
    <location>
        <begin position="305"/>
        <end position="320"/>
    </location>
</feature>
<evidence type="ECO:0000256" key="1">
    <source>
        <dbReference type="SAM" id="MobiDB-lite"/>
    </source>
</evidence>
<reference evidence="2 3" key="1">
    <citation type="submission" date="2024-09" db="EMBL/GenBank/DDBJ databases">
        <authorList>
            <person name="Sun Q."/>
            <person name="Mori K."/>
        </authorList>
    </citation>
    <scope>NUCLEOTIDE SEQUENCE [LARGE SCALE GENOMIC DNA]</scope>
    <source>
        <strain evidence="2 3">JCM 3028</strain>
    </source>
</reference>
<evidence type="ECO:0000313" key="2">
    <source>
        <dbReference type="EMBL" id="MFB9677890.1"/>
    </source>
</evidence>
<organism evidence="2 3">
    <name type="scientific">Streptosporangium vulgare</name>
    <dbReference type="NCBI Taxonomy" id="46190"/>
    <lineage>
        <taxon>Bacteria</taxon>
        <taxon>Bacillati</taxon>
        <taxon>Actinomycetota</taxon>
        <taxon>Actinomycetes</taxon>
        <taxon>Streptosporangiales</taxon>
        <taxon>Streptosporangiaceae</taxon>
        <taxon>Streptosporangium</taxon>
    </lineage>
</organism>
<protein>
    <submittedName>
        <fullName evidence="2">Uncharacterized protein</fullName>
    </submittedName>
</protein>
<gene>
    <name evidence="2" type="ORF">ACFFRH_20610</name>
</gene>
<name>A0ABV5TIH3_9ACTN</name>
<comment type="caution">
    <text evidence="2">The sequence shown here is derived from an EMBL/GenBank/DDBJ whole genome shotgun (WGS) entry which is preliminary data.</text>
</comment>